<reference evidence="2 3" key="1">
    <citation type="submission" date="2020-08" db="EMBL/GenBank/DDBJ databases">
        <title>Genomic Encyclopedia of Type Strains, Phase IV (KMG-V): Genome sequencing to study the core and pangenomes of soil and plant-associated prokaryotes.</title>
        <authorList>
            <person name="Whitman W."/>
        </authorList>
    </citation>
    <scope>NUCLEOTIDE SEQUENCE [LARGE SCALE GENOMIC DNA]</scope>
    <source>
        <strain evidence="2 3">MP7CTX6</strain>
    </source>
</reference>
<dbReference type="Proteomes" id="UP000537718">
    <property type="component" value="Unassembled WGS sequence"/>
</dbReference>
<keyword evidence="2" id="KW-0378">Hydrolase</keyword>
<dbReference type="AlphaFoldDB" id="A0A7W9DJX6"/>
<name>A0A7W9DJX6_9SPHI</name>
<dbReference type="SMART" id="SM00245">
    <property type="entry name" value="TSPc"/>
    <property type="match status" value="1"/>
</dbReference>
<evidence type="ECO:0000313" key="3">
    <source>
        <dbReference type="Proteomes" id="UP000537718"/>
    </source>
</evidence>
<dbReference type="RefSeq" id="WP_183867629.1">
    <property type="nucleotide sequence ID" value="NZ_JACHCF010000006.1"/>
</dbReference>
<gene>
    <name evidence="2" type="ORF">HDE69_002729</name>
</gene>
<sequence length="612" mass="68711">MKRIALIIPIIFLYNLAFSQITPRQERNLTAFAKLYGYINYFHPSDEARKLDWQVLAVYGSQVMVNVKTDQELVLALKKIFNPVAPAAKIFLTSENLNFSLAEITPKSPETFKIITWQHLGIQLPINTNGYSSIRLNRKPDLINSNDQTKISVLSKPLFKKNINIGDYEKKQLVPGISCIFPLALYGNQAHTFPQADTAEYSSFVKSINNALPKDSTGKLNIAGSVLEIRLADIIITWNILKHGFPYWKDASQSPETILHNSFVKAFQDKTAHDFFNTLKLMAVPLNDGHMLLALNDKNEIKNNFSVPLILVKAEDKVVVKDILDENLKKTINYGDIIDSIGNYSANEALQLKEKYISGSAQWKEYKALLTLTDGSGDSVLRLSVRKGHTVQKTDMSRTMPATNYRAGSFSTKPVESGWLKDKLYYLNLTKDSLTNTHINKMSTAESIIIDLRGYPTTDSATNLIAHLIDKPERTRWLKVPEIIYPDYEKVTYQEDGWDLEPIGPRLTKKIFFLTDASAMSYAESLLGFVKDLKLGTIVGQATAGTNGSMNVIYLPGKYIFPYTGMMVTNHTGGKHHLIGIQPDVLIAPTITGLKNQKDEVLEKAIELTQVR</sequence>
<evidence type="ECO:0000259" key="1">
    <source>
        <dbReference type="SMART" id="SM00245"/>
    </source>
</evidence>
<dbReference type="InterPro" id="IPR005151">
    <property type="entry name" value="Tail-specific_protease"/>
</dbReference>
<dbReference type="GO" id="GO:0006508">
    <property type="term" value="P:proteolysis"/>
    <property type="evidence" value="ECO:0007669"/>
    <property type="project" value="UniProtKB-KW"/>
</dbReference>
<dbReference type="SUPFAM" id="SSF52096">
    <property type="entry name" value="ClpP/crotonase"/>
    <property type="match status" value="1"/>
</dbReference>
<dbReference type="GO" id="GO:0008236">
    <property type="term" value="F:serine-type peptidase activity"/>
    <property type="evidence" value="ECO:0007669"/>
    <property type="project" value="InterPro"/>
</dbReference>
<feature type="domain" description="Tail specific protease" evidence="1">
    <location>
        <begin position="397"/>
        <end position="588"/>
    </location>
</feature>
<dbReference type="InterPro" id="IPR029045">
    <property type="entry name" value="ClpP/crotonase-like_dom_sf"/>
</dbReference>
<accession>A0A7W9DJX6</accession>
<comment type="caution">
    <text evidence="2">The sequence shown here is derived from an EMBL/GenBank/DDBJ whole genome shotgun (WGS) entry which is preliminary data.</text>
</comment>
<dbReference type="Gene3D" id="3.90.226.10">
    <property type="entry name" value="2-enoyl-CoA Hydratase, Chain A, domain 1"/>
    <property type="match status" value="1"/>
</dbReference>
<dbReference type="Pfam" id="PF03572">
    <property type="entry name" value="Peptidase_S41"/>
    <property type="match status" value="1"/>
</dbReference>
<proteinExistence type="predicted"/>
<organism evidence="2 3">
    <name type="scientific">Pedobacter cryoconitis</name>
    <dbReference type="NCBI Taxonomy" id="188932"/>
    <lineage>
        <taxon>Bacteria</taxon>
        <taxon>Pseudomonadati</taxon>
        <taxon>Bacteroidota</taxon>
        <taxon>Sphingobacteriia</taxon>
        <taxon>Sphingobacteriales</taxon>
        <taxon>Sphingobacteriaceae</taxon>
        <taxon>Pedobacter</taxon>
    </lineage>
</organism>
<dbReference type="EMBL" id="JACHCF010000006">
    <property type="protein sequence ID" value="MBB5621666.1"/>
    <property type="molecule type" value="Genomic_DNA"/>
</dbReference>
<keyword evidence="2" id="KW-0645">Protease</keyword>
<evidence type="ECO:0000313" key="2">
    <source>
        <dbReference type="EMBL" id="MBB5621666.1"/>
    </source>
</evidence>
<protein>
    <submittedName>
        <fullName evidence="2">C-terminal processing protease CtpA/Prc</fullName>
    </submittedName>
</protein>